<evidence type="ECO:0000313" key="1">
    <source>
        <dbReference type="Proteomes" id="UP000515154"/>
    </source>
</evidence>
<dbReference type="PANTHER" id="PTHR46060:SF1">
    <property type="entry name" value="MARINER MOS1 TRANSPOSASE-LIKE PROTEIN"/>
    <property type="match status" value="1"/>
</dbReference>
<organism evidence="1 2">
    <name type="scientific">Octopus sinensis</name>
    <name type="common">East Asian common octopus</name>
    <dbReference type="NCBI Taxonomy" id="2607531"/>
    <lineage>
        <taxon>Eukaryota</taxon>
        <taxon>Metazoa</taxon>
        <taxon>Spiralia</taxon>
        <taxon>Lophotrochozoa</taxon>
        <taxon>Mollusca</taxon>
        <taxon>Cephalopoda</taxon>
        <taxon>Coleoidea</taxon>
        <taxon>Octopodiformes</taxon>
        <taxon>Octopoda</taxon>
        <taxon>Incirrata</taxon>
        <taxon>Octopodidae</taxon>
        <taxon>Octopus</taxon>
    </lineage>
</organism>
<dbReference type="AlphaFoldDB" id="A0A6P7TXS9"/>
<evidence type="ECO:0000313" key="2">
    <source>
        <dbReference type="RefSeq" id="XP_029653581.1"/>
    </source>
</evidence>
<proteinExistence type="predicted"/>
<dbReference type="PANTHER" id="PTHR46060">
    <property type="entry name" value="MARINER MOS1 TRANSPOSASE-LIKE PROTEIN"/>
    <property type="match status" value="1"/>
</dbReference>
<dbReference type="RefSeq" id="XP_029653581.1">
    <property type="nucleotide sequence ID" value="XM_029797721.1"/>
</dbReference>
<reference evidence="2" key="1">
    <citation type="submission" date="2025-08" db="UniProtKB">
        <authorList>
            <consortium name="RefSeq"/>
        </authorList>
    </citation>
    <scope>IDENTIFICATION</scope>
</reference>
<accession>A0A6P7TXS9</accession>
<dbReference type="InterPro" id="IPR052709">
    <property type="entry name" value="Transposase-MT_Hybrid"/>
</dbReference>
<keyword evidence="1" id="KW-1185">Reference proteome</keyword>
<dbReference type="KEGG" id="osn:115226700"/>
<name>A0A6P7TXS9_9MOLL</name>
<sequence>MGRAQCFEWHERFKSGRTSLEDDERSGRPTTSVTSVDVEKIHQLVGGQSATSVTYRSVQAILTSELNMQRVSVKFVLRLLATEKKGELGKVYQDIRQRSVDDPGFISRINTDDGNWVYGLHAHTKDSVRLRKFGSFKSSNKAEILATDLLEFQDEDKFEDSRGQILRHYTQPLYKNAIQT</sequence>
<gene>
    <name evidence="2" type="primary">LOC115226700</name>
</gene>
<protein>
    <submittedName>
        <fullName evidence="2">Protein GVQW3-like</fullName>
    </submittedName>
</protein>
<dbReference type="Proteomes" id="UP000515154">
    <property type="component" value="Linkage group LG2"/>
</dbReference>